<name>A0A9P6QPW5_9FUNG</name>
<dbReference type="OrthoDB" id="2437929at2759"/>
<dbReference type="Proteomes" id="UP000823405">
    <property type="component" value="Unassembled WGS sequence"/>
</dbReference>
<dbReference type="InterPro" id="IPR032675">
    <property type="entry name" value="LRR_dom_sf"/>
</dbReference>
<dbReference type="SUPFAM" id="SSF52047">
    <property type="entry name" value="RNI-like"/>
    <property type="match status" value="1"/>
</dbReference>
<protein>
    <recommendedName>
        <fullName evidence="3">F-box domain-containing protein</fullName>
    </recommendedName>
</protein>
<comment type="caution">
    <text evidence="1">The sequence shown here is derived from an EMBL/GenBank/DDBJ whole genome shotgun (WGS) entry which is preliminary data.</text>
</comment>
<dbReference type="Gene3D" id="3.80.10.10">
    <property type="entry name" value="Ribonuclease Inhibitor"/>
    <property type="match status" value="1"/>
</dbReference>
<evidence type="ECO:0000313" key="2">
    <source>
        <dbReference type="Proteomes" id="UP000823405"/>
    </source>
</evidence>
<keyword evidence="2" id="KW-1185">Reference proteome</keyword>
<sequence length="666" mass="76462">MPISIFDIPLILDLICNNLTKDDLLPCLQVSRGWFGLFQPQAIRLVEFVNLKKYQTWAILDSAARIRALTIDIADAGWFLDNPTSPCTNLKELYCVDYDYQPKGAYQPVKTPSIVDQTKNALLLVETNPKLRTLSVQHNVWNYRVDHFTESIFKSLASHKSLARIHISLLSITLTFRYTLFNSLPSGLQDFEFCYESLHYLSSDFNEHGVHIAPAPELVTTVLPALERLCLRGSQKQVTSHWQEEVFIPSPFSPVRSRVRSYFFDLEATIMIRRCHRLRDLILRDHYGKLKDLVQLMVVACPDLETIDISSMDAELDTELDADYVDESNGGGDANAEAVTTALTAGYCFAKLREFKIEGGWSSSTNKAIMELVSRSADTLEIAWIDCAAWPAEDESKNPFHISTETSWTLCTQLKELVLYYQGGSLMSDYCWDAFKGHPRATSDASEGEEEDYSVAFSRLEKLRLSVREPLWQECSDGHHTGNSDWSDILYDGNWHPITHEVPRRTPDEDIRARELKRASQRKDREHQLAFVLQVRELYGRLKDLKRLRALEIEWCACSTIRNLTLEDVLRLFYETEFDEDKAKGINFKRREDLSRTRKGWWGPITSADLSWLGLSWPTQAEQKAGADFQQLVSIAREDSRVDPNHAYALLGDPFHRRVGRAWEDW</sequence>
<feature type="non-terminal residue" evidence="1">
    <location>
        <position position="666"/>
    </location>
</feature>
<accession>A0A9P6QPW5</accession>
<dbReference type="AlphaFoldDB" id="A0A9P6QPW5"/>
<reference evidence="1" key="1">
    <citation type="journal article" date="2020" name="Fungal Divers.">
        <title>Resolving the Mortierellaceae phylogeny through synthesis of multi-gene phylogenetics and phylogenomics.</title>
        <authorList>
            <person name="Vandepol N."/>
            <person name="Liber J."/>
            <person name="Desiro A."/>
            <person name="Na H."/>
            <person name="Kennedy M."/>
            <person name="Barry K."/>
            <person name="Grigoriev I.V."/>
            <person name="Miller A.N."/>
            <person name="O'Donnell K."/>
            <person name="Stajich J.E."/>
            <person name="Bonito G."/>
        </authorList>
    </citation>
    <scope>NUCLEOTIDE SEQUENCE</scope>
    <source>
        <strain evidence="1">NVP60</strain>
    </source>
</reference>
<organism evidence="1 2">
    <name type="scientific">Linnemannia gamsii</name>
    <dbReference type="NCBI Taxonomy" id="64522"/>
    <lineage>
        <taxon>Eukaryota</taxon>
        <taxon>Fungi</taxon>
        <taxon>Fungi incertae sedis</taxon>
        <taxon>Mucoromycota</taxon>
        <taxon>Mortierellomycotina</taxon>
        <taxon>Mortierellomycetes</taxon>
        <taxon>Mortierellales</taxon>
        <taxon>Mortierellaceae</taxon>
        <taxon>Linnemannia</taxon>
    </lineage>
</organism>
<evidence type="ECO:0000313" key="1">
    <source>
        <dbReference type="EMBL" id="KAG0291233.1"/>
    </source>
</evidence>
<gene>
    <name evidence="1" type="ORF">BGZ97_005955</name>
</gene>
<dbReference type="EMBL" id="JAAAIN010002652">
    <property type="protein sequence ID" value="KAG0291233.1"/>
    <property type="molecule type" value="Genomic_DNA"/>
</dbReference>
<evidence type="ECO:0008006" key="3">
    <source>
        <dbReference type="Google" id="ProtNLM"/>
    </source>
</evidence>
<proteinExistence type="predicted"/>